<keyword evidence="4" id="KW-1185">Reference proteome</keyword>
<dbReference type="Proteomes" id="UP001500399">
    <property type="component" value="Unassembled WGS sequence"/>
</dbReference>
<dbReference type="SUPFAM" id="SSF47413">
    <property type="entry name" value="lambda repressor-like DNA-binding domains"/>
    <property type="match status" value="1"/>
</dbReference>
<dbReference type="RefSeq" id="WP_304987484.1">
    <property type="nucleotide sequence ID" value="NZ_BAAACR010000012.1"/>
</dbReference>
<dbReference type="CDD" id="cd00093">
    <property type="entry name" value="HTH_XRE"/>
    <property type="match status" value="1"/>
</dbReference>
<organism evidence="3 4">
    <name type="scientific">Selenomonas dianae</name>
    <dbReference type="NCBI Taxonomy" id="135079"/>
    <lineage>
        <taxon>Bacteria</taxon>
        <taxon>Bacillati</taxon>
        <taxon>Bacillota</taxon>
        <taxon>Negativicutes</taxon>
        <taxon>Selenomonadales</taxon>
        <taxon>Selenomonadaceae</taxon>
        <taxon>Selenomonas</taxon>
    </lineage>
</organism>
<evidence type="ECO:0000313" key="4">
    <source>
        <dbReference type="Proteomes" id="UP001500399"/>
    </source>
</evidence>
<feature type="domain" description="HTH cro/C1-type" evidence="2">
    <location>
        <begin position="15"/>
        <end position="69"/>
    </location>
</feature>
<evidence type="ECO:0000259" key="2">
    <source>
        <dbReference type="PROSITE" id="PS50943"/>
    </source>
</evidence>
<dbReference type="EMBL" id="BAAACR010000012">
    <property type="protein sequence ID" value="GAA0213077.1"/>
    <property type="molecule type" value="Genomic_DNA"/>
</dbReference>
<evidence type="ECO:0000313" key="3">
    <source>
        <dbReference type="EMBL" id="GAA0213077.1"/>
    </source>
</evidence>
<dbReference type="InterPro" id="IPR010982">
    <property type="entry name" value="Lambda_DNA-bd_dom_sf"/>
</dbReference>
<name>A0ABP3CQN5_9FIRM</name>
<evidence type="ECO:0000256" key="1">
    <source>
        <dbReference type="ARBA" id="ARBA00023125"/>
    </source>
</evidence>
<dbReference type="InterPro" id="IPR001387">
    <property type="entry name" value="Cro/C1-type_HTH"/>
</dbReference>
<dbReference type="PROSITE" id="PS50943">
    <property type="entry name" value="HTH_CROC1"/>
    <property type="match status" value="1"/>
</dbReference>
<reference evidence="4" key="1">
    <citation type="journal article" date="2019" name="Int. J. Syst. Evol. Microbiol.">
        <title>The Global Catalogue of Microorganisms (GCM) 10K type strain sequencing project: providing services to taxonomists for standard genome sequencing and annotation.</title>
        <authorList>
            <consortium name="The Broad Institute Genomics Platform"/>
            <consortium name="The Broad Institute Genome Sequencing Center for Infectious Disease"/>
            <person name="Wu L."/>
            <person name="Ma J."/>
        </authorList>
    </citation>
    <scope>NUCLEOTIDE SEQUENCE [LARGE SCALE GENOMIC DNA]</scope>
    <source>
        <strain evidence="4">JCM 8542</strain>
    </source>
</reference>
<protein>
    <recommendedName>
        <fullName evidence="2">HTH cro/C1-type domain-containing protein</fullName>
    </recommendedName>
</protein>
<comment type="caution">
    <text evidence="3">The sequence shown here is derived from an EMBL/GenBank/DDBJ whole genome shotgun (WGS) entry which is preliminary data.</text>
</comment>
<dbReference type="Gene3D" id="1.10.260.40">
    <property type="entry name" value="lambda repressor-like DNA-binding domains"/>
    <property type="match status" value="1"/>
</dbReference>
<dbReference type="SMART" id="SM00530">
    <property type="entry name" value="HTH_XRE"/>
    <property type="match status" value="1"/>
</dbReference>
<proteinExistence type="predicted"/>
<sequence>MPNENTMKKTFTDNLNRLLRVRGITQAELATYMEVSNTTVNNWVKGYKVPRMDKVDKLCSFFKIKRSELLEQSPASDDLPTLTQRDSTAHSKRDLNDLAKFLNKTEVMFDGDTYNLSEEDQQKLRNALEFVFWDAKRQNKRKKD</sequence>
<accession>A0ABP3CQN5</accession>
<dbReference type="Pfam" id="PF01381">
    <property type="entry name" value="HTH_3"/>
    <property type="match status" value="1"/>
</dbReference>
<dbReference type="PANTHER" id="PTHR46558">
    <property type="entry name" value="TRACRIPTIONAL REGULATORY PROTEIN-RELATED-RELATED"/>
    <property type="match status" value="1"/>
</dbReference>
<gene>
    <name evidence="3" type="ORF">GCM10008919_15370</name>
</gene>
<dbReference type="PANTHER" id="PTHR46558:SF11">
    <property type="entry name" value="HTH-TYPE TRANSCRIPTIONAL REGULATOR XRE"/>
    <property type="match status" value="1"/>
</dbReference>
<keyword evidence="1" id="KW-0238">DNA-binding</keyword>